<evidence type="ECO:0000256" key="1">
    <source>
        <dbReference type="ARBA" id="ARBA00005437"/>
    </source>
</evidence>
<dbReference type="EMBL" id="CAJNOJ010000042">
    <property type="protein sequence ID" value="CAF0934106.1"/>
    <property type="molecule type" value="Genomic_DNA"/>
</dbReference>
<evidence type="ECO:0000313" key="5">
    <source>
        <dbReference type="Proteomes" id="UP000663852"/>
    </source>
</evidence>
<dbReference type="InterPro" id="IPR007612">
    <property type="entry name" value="LOR"/>
</dbReference>
<dbReference type="EMBL" id="CAJNOR010002455">
    <property type="protein sequence ID" value="CAF1296705.1"/>
    <property type="molecule type" value="Genomic_DNA"/>
</dbReference>
<evidence type="ECO:0000313" key="3">
    <source>
        <dbReference type="EMBL" id="CAF1296705.1"/>
    </source>
</evidence>
<dbReference type="InterPro" id="IPR038595">
    <property type="entry name" value="LOR_sf"/>
</dbReference>
<dbReference type="InterPro" id="IPR025659">
    <property type="entry name" value="Tubby-like_C"/>
</dbReference>
<comment type="similarity">
    <text evidence="1">Belongs to the LOR family.</text>
</comment>
<reference evidence="2" key="1">
    <citation type="submission" date="2021-02" db="EMBL/GenBank/DDBJ databases">
        <authorList>
            <person name="Nowell W R."/>
        </authorList>
    </citation>
    <scope>NUCLEOTIDE SEQUENCE</scope>
</reference>
<dbReference type="Pfam" id="PF04525">
    <property type="entry name" value="LOR"/>
    <property type="match status" value="1"/>
</dbReference>
<protein>
    <submittedName>
        <fullName evidence="2">Uncharacterized protein</fullName>
    </submittedName>
</protein>
<name>A0A814BSR7_ADIRI</name>
<dbReference type="SUPFAM" id="SSF54518">
    <property type="entry name" value="Tubby C-terminal domain-like"/>
    <property type="match status" value="1"/>
</dbReference>
<gene>
    <name evidence="2" type="ORF">EDS130_LOCUS11455</name>
    <name evidence="3" type="ORF">XAT740_LOCUS28639</name>
</gene>
<keyword evidence="4" id="KW-1185">Reference proteome</keyword>
<sequence>MNENQILSTRYLIQEKYLSLQNRFTITDDAGTIRYTGNASFFTMGDKVQIFDANGNEMMKIRQDSLHLHMTYRLFSTYAGATERQIALIKRTGPLWEHKLQINCVHGDYKIERRKDGTSSDEFVITKDGDTVGHVTKDASPTKTFYWVDIVDSKEQNHILLLAMVIVLSCAQRIPVNPMAKPMIKSTKSN</sequence>
<proteinExistence type="inferred from homology"/>
<dbReference type="Gene3D" id="2.40.160.200">
    <property type="entry name" value="LURP1-related"/>
    <property type="match status" value="1"/>
</dbReference>
<comment type="caution">
    <text evidence="2">The sequence shown here is derived from an EMBL/GenBank/DDBJ whole genome shotgun (WGS) entry which is preliminary data.</text>
</comment>
<dbReference type="AlphaFoldDB" id="A0A814BSR7"/>
<evidence type="ECO:0000313" key="2">
    <source>
        <dbReference type="EMBL" id="CAF0934106.1"/>
    </source>
</evidence>
<organism evidence="2 5">
    <name type="scientific">Adineta ricciae</name>
    <name type="common">Rotifer</name>
    <dbReference type="NCBI Taxonomy" id="249248"/>
    <lineage>
        <taxon>Eukaryota</taxon>
        <taxon>Metazoa</taxon>
        <taxon>Spiralia</taxon>
        <taxon>Gnathifera</taxon>
        <taxon>Rotifera</taxon>
        <taxon>Eurotatoria</taxon>
        <taxon>Bdelloidea</taxon>
        <taxon>Adinetida</taxon>
        <taxon>Adinetidae</taxon>
        <taxon>Adineta</taxon>
    </lineage>
</organism>
<dbReference type="Proteomes" id="UP000663852">
    <property type="component" value="Unassembled WGS sequence"/>
</dbReference>
<dbReference type="OrthoDB" id="9998673at2759"/>
<evidence type="ECO:0000313" key="4">
    <source>
        <dbReference type="Proteomes" id="UP000663828"/>
    </source>
</evidence>
<dbReference type="Proteomes" id="UP000663828">
    <property type="component" value="Unassembled WGS sequence"/>
</dbReference>
<accession>A0A814BSR7</accession>